<dbReference type="GO" id="GO:0016020">
    <property type="term" value="C:membrane"/>
    <property type="evidence" value="ECO:0007669"/>
    <property type="project" value="TreeGrafter"/>
</dbReference>
<dbReference type="PRINTS" id="PR00111">
    <property type="entry name" value="ABHYDROLASE"/>
</dbReference>
<dbReference type="PANTHER" id="PTHR43798">
    <property type="entry name" value="MONOACYLGLYCEROL LIPASE"/>
    <property type="match status" value="1"/>
</dbReference>
<dbReference type="GO" id="GO:0016787">
    <property type="term" value="F:hydrolase activity"/>
    <property type="evidence" value="ECO:0007669"/>
    <property type="project" value="UniProtKB-KW"/>
</dbReference>
<dbReference type="PANTHER" id="PTHR43798:SF31">
    <property type="entry name" value="AB HYDROLASE SUPERFAMILY PROTEIN YCLE"/>
    <property type="match status" value="1"/>
</dbReference>
<keyword evidence="4" id="KW-1185">Reference proteome</keyword>
<dbReference type="Pfam" id="PF00561">
    <property type="entry name" value="Abhydrolase_1"/>
    <property type="match status" value="1"/>
</dbReference>
<dbReference type="KEGG" id="bgg:CFK41_07595"/>
<reference evidence="3 4" key="1">
    <citation type="journal article" date="2014" name="Int. J. Syst. Evol. Microbiol.">
        <title>Brachybacterium ginsengisoli sp. nov., isolated from soil of a ginseng field.</title>
        <authorList>
            <person name="Hoang V.A."/>
            <person name="Kim Y.J."/>
            <person name="Nguyen N.L."/>
            <person name="Yang D.C."/>
        </authorList>
    </citation>
    <scope>NUCLEOTIDE SEQUENCE [LARGE SCALE GENOMIC DNA]</scope>
    <source>
        <strain evidence="3 4">DCY80</strain>
    </source>
</reference>
<dbReference type="InterPro" id="IPR050266">
    <property type="entry name" value="AB_hydrolase_sf"/>
</dbReference>
<accession>A0A291GWX6</accession>
<gene>
    <name evidence="3" type="ORF">CFK41_07595</name>
</gene>
<dbReference type="PRINTS" id="PR00412">
    <property type="entry name" value="EPOXHYDRLASE"/>
</dbReference>
<evidence type="ECO:0000313" key="3">
    <source>
        <dbReference type="EMBL" id="ATG54642.1"/>
    </source>
</evidence>
<evidence type="ECO:0000259" key="2">
    <source>
        <dbReference type="Pfam" id="PF00561"/>
    </source>
</evidence>
<evidence type="ECO:0000313" key="4">
    <source>
        <dbReference type="Proteomes" id="UP000217889"/>
    </source>
</evidence>
<sequence>MTPWLSYVTRHDTLVVMISTTRTLDLADQRITFVEHGSTAAPALLLLHGGAVDRRMWHRQLEAFPNHRVLAVDARGHGGSSDAERPYRLCDDVVALMDELEIEEAVLVGISMGGGTAVDVALEHPGRAKALVVGGTGTSEPEFTDPWVLRTFADWKAAELGGDLEAWVEVFQRFTAGQHRDLAAVDPEVVQLIGTMARDTVSQHLRLGADGLPLPPLPPTPVTSTWERLGRIRIPVLAVIGEHDGDDHREMGRRLAASVAGPSRVVEIPGAAHYPNLEHPVAFNRAVQSLLDES</sequence>
<feature type="domain" description="AB hydrolase-1" evidence="2">
    <location>
        <begin position="42"/>
        <end position="280"/>
    </location>
</feature>
<dbReference type="Gene3D" id="3.40.50.1820">
    <property type="entry name" value="alpha/beta hydrolase"/>
    <property type="match status" value="1"/>
</dbReference>
<evidence type="ECO:0000256" key="1">
    <source>
        <dbReference type="ARBA" id="ARBA00022801"/>
    </source>
</evidence>
<proteinExistence type="predicted"/>
<keyword evidence="1 3" id="KW-0378">Hydrolase</keyword>
<dbReference type="OrthoDB" id="3771266at2"/>
<name>A0A291GWX6_9MICO</name>
<dbReference type="AlphaFoldDB" id="A0A291GWX6"/>
<protein>
    <submittedName>
        <fullName evidence="3">Alpha/beta hydrolase</fullName>
    </submittedName>
</protein>
<dbReference type="InterPro" id="IPR000639">
    <property type="entry name" value="Epox_hydrolase-like"/>
</dbReference>
<dbReference type="SUPFAM" id="SSF53474">
    <property type="entry name" value="alpha/beta-Hydrolases"/>
    <property type="match status" value="1"/>
</dbReference>
<dbReference type="InterPro" id="IPR000073">
    <property type="entry name" value="AB_hydrolase_1"/>
</dbReference>
<organism evidence="3 4">
    <name type="scientific">Brachybacterium ginsengisoli</name>
    <dbReference type="NCBI Taxonomy" id="1331682"/>
    <lineage>
        <taxon>Bacteria</taxon>
        <taxon>Bacillati</taxon>
        <taxon>Actinomycetota</taxon>
        <taxon>Actinomycetes</taxon>
        <taxon>Micrococcales</taxon>
        <taxon>Dermabacteraceae</taxon>
        <taxon>Brachybacterium</taxon>
    </lineage>
</organism>
<dbReference type="EMBL" id="CP023564">
    <property type="protein sequence ID" value="ATG54642.1"/>
    <property type="molecule type" value="Genomic_DNA"/>
</dbReference>
<dbReference type="InterPro" id="IPR029058">
    <property type="entry name" value="AB_hydrolase_fold"/>
</dbReference>
<dbReference type="Proteomes" id="UP000217889">
    <property type="component" value="Chromosome"/>
</dbReference>